<evidence type="ECO:0000313" key="3">
    <source>
        <dbReference type="Proteomes" id="UP001054857"/>
    </source>
</evidence>
<protein>
    <submittedName>
        <fullName evidence="2">Uncharacterized protein</fullName>
    </submittedName>
</protein>
<keyword evidence="3" id="KW-1185">Reference proteome</keyword>
<comment type="caution">
    <text evidence="2">The sequence shown here is derived from an EMBL/GenBank/DDBJ whole genome shotgun (WGS) entry which is preliminary data.</text>
</comment>
<dbReference type="Proteomes" id="UP001054857">
    <property type="component" value="Unassembled WGS sequence"/>
</dbReference>
<reference evidence="2 3" key="1">
    <citation type="journal article" date="2021" name="Sci. Rep.">
        <title>Genome sequencing of the multicellular alga Astrephomene provides insights into convergent evolution of germ-soma differentiation.</title>
        <authorList>
            <person name="Yamashita S."/>
            <person name="Yamamoto K."/>
            <person name="Matsuzaki R."/>
            <person name="Suzuki S."/>
            <person name="Yamaguchi H."/>
            <person name="Hirooka S."/>
            <person name="Minakuchi Y."/>
            <person name="Miyagishima S."/>
            <person name="Kawachi M."/>
            <person name="Toyoda A."/>
            <person name="Nozaki H."/>
        </authorList>
    </citation>
    <scope>NUCLEOTIDE SEQUENCE [LARGE SCALE GENOMIC DNA]</scope>
    <source>
        <strain evidence="2 3">NIES-4017</strain>
    </source>
</reference>
<name>A0AAD3DZI5_9CHLO</name>
<organism evidence="2 3">
    <name type="scientific">Astrephomene gubernaculifera</name>
    <dbReference type="NCBI Taxonomy" id="47775"/>
    <lineage>
        <taxon>Eukaryota</taxon>
        <taxon>Viridiplantae</taxon>
        <taxon>Chlorophyta</taxon>
        <taxon>core chlorophytes</taxon>
        <taxon>Chlorophyceae</taxon>
        <taxon>CS clade</taxon>
        <taxon>Chlamydomonadales</taxon>
        <taxon>Astrephomenaceae</taxon>
        <taxon>Astrephomene</taxon>
    </lineage>
</organism>
<dbReference type="EMBL" id="BMAR01000042">
    <property type="protein sequence ID" value="GFR50894.1"/>
    <property type="molecule type" value="Genomic_DNA"/>
</dbReference>
<feature type="region of interest" description="Disordered" evidence="1">
    <location>
        <begin position="1"/>
        <end position="36"/>
    </location>
</feature>
<proteinExistence type="predicted"/>
<sequence>MKGDGSSGCDGSSAAAATGPESPKANDPPFPFSFLAGTRTNASAAAASERASPPAAAALRWITQAAHADIVSATAFTSSADRLLAPDSAAWMVTSSVETIPAKARTSLLWGGIGGGAAGDAAGIRKAAGPL</sequence>
<gene>
    <name evidence="2" type="ORF">Agub_g13129</name>
</gene>
<dbReference type="AlphaFoldDB" id="A0AAD3DZI5"/>
<evidence type="ECO:0000256" key="1">
    <source>
        <dbReference type="SAM" id="MobiDB-lite"/>
    </source>
</evidence>
<accession>A0AAD3DZI5</accession>
<evidence type="ECO:0000313" key="2">
    <source>
        <dbReference type="EMBL" id="GFR50894.1"/>
    </source>
</evidence>